<dbReference type="EMBL" id="KK100738">
    <property type="protein sequence ID" value="KIZ04028.1"/>
    <property type="molecule type" value="Genomic_DNA"/>
</dbReference>
<keyword evidence="4" id="KW-1185">Reference proteome</keyword>
<reference evidence="3 4" key="1">
    <citation type="journal article" date="2013" name="BMC Genomics">
        <title>Reconstruction of the lipid metabolism for the microalga Monoraphidium neglectum from its genome sequence reveals characteristics suitable for biofuel production.</title>
        <authorList>
            <person name="Bogen C."/>
            <person name="Al-Dilaimi A."/>
            <person name="Albersmeier A."/>
            <person name="Wichmann J."/>
            <person name="Grundmann M."/>
            <person name="Rupp O."/>
            <person name="Lauersen K.J."/>
            <person name="Blifernez-Klassen O."/>
            <person name="Kalinowski J."/>
            <person name="Goesmann A."/>
            <person name="Mussgnug J.H."/>
            <person name="Kruse O."/>
        </authorList>
    </citation>
    <scope>NUCLEOTIDE SEQUENCE [LARGE SCALE GENOMIC DNA]</scope>
    <source>
        <strain evidence="3 4">SAG 48.87</strain>
    </source>
</reference>
<dbReference type="CDD" id="cd00063">
    <property type="entry name" value="FN3"/>
    <property type="match status" value="2"/>
</dbReference>
<dbReference type="KEGG" id="mng:MNEG_3927"/>
<feature type="region of interest" description="Disordered" evidence="1">
    <location>
        <begin position="652"/>
        <end position="672"/>
    </location>
</feature>
<name>A0A0D2JZW7_9CHLO</name>
<sequence length="672" mass="70270">MPTSSYRVDQVGSKGRVLVKWDVDSESKDCRAIFKVILKKLTEKSDHSDEYNSIEKFDLGPAIKSQAGVKDRSYAFSDVPSGAPVTFEVQATSAGSKKGASSKPARSAPFTVKRGCSEAAAPVAPESVSFHSLDGSDKIMLSWSAPPNDDSAPCVAGFEVQASYQPSGEVWASTRVAAQDSFADYTQVAFPYRPRLATDTLYFTITGKNGEKSGKPAKLALRLVPDRLSGGKGGGGGAGKAPLLESCVQKAMQGAPQLEIQRAEQADAIAVTIKRPTDSDDGVCVTSFDLTVLDASSGARLASAALNTSHPLEDATSAQLPAGSPVASALLGGQPVTIELAARADDLKGAPLRLERVKLQGAAGAGAGAGARWLCGTDGSVAPQNALLTATGGQLGFTWEWPQGDDDQMPACLSSASAQILDADSRQPVAECAAALTQATAGRPVARERGDGSCTGTVSSGESKVVRLVRTPAGAAACYDDVKPGRVEITKVVRPALTGPKLLVPQDVAVTWRSYWDRPCDRGCEDAYNVTLVSAAGKVLNSTIVRPDDPSNATATHTAVFSGLVGGERFHLRVAAQNGKLEGPSSATDNIRVPFITSASSNRELILAELRRDCRGVPVFAYAFRDRADMVKITWRRSGVESDFAGKDPLTCSMPLVTAPPSNSSGDSDTSS</sequence>
<feature type="domain" description="Fibronectin type-III" evidence="2">
    <location>
        <begin position="124"/>
        <end position="227"/>
    </location>
</feature>
<dbReference type="RefSeq" id="XP_013903047.1">
    <property type="nucleotide sequence ID" value="XM_014047593.1"/>
</dbReference>
<dbReference type="SUPFAM" id="SSF49265">
    <property type="entry name" value="Fibronectin type III"/>
    <property type="match status" value="1"/>
</dbReference>
<dbReference type="GeneID" id="25736805"/>
<evidence type="ECO:0000313" key="3">
    <source>
        <dbReference type="EMBL" id="KIZ04028.1"/>
    </source>
</evidence>
<accession>A0A0D2JZW7</accession>
<dbReference type="PROSITE" id="PS50853">
    <property type="entry name" value="FN3"/>
    <property type="match status" value="1"/>
</dbReference>
<evidence type="ECO:0000256" key="1">
    <source>
        <dbReference type="SAM" id="MobiDB-lite"/>
    </source>
</evidence>
<dbReference type="Proteomes" id="UP000054498">
    <property type="component" value="Unassembled WGS sequence"/>
</dbReference>
<proteinExistence type="predicted"/>
<protein>
    <recommendedName>
        <fullName evidence="2">Fibronectin type-III domain-containing protein</fullName>
    </recommendedName>
</protein>
<evidence type="ECO:0000313" key="4">
    <source>
        <dbReference type="Proteomes" id="UP000054498"/>
    </source>
</evidence>
<evidence type="ECO:0000259" key="2">
    <source>
        <dbReference type="PROSITE" id="PS50853"/>
    </source>
</evidence>
<gene>
    <name evidence="3" type="ORF">MNEG_3927</name>
</gene>
<organism evidence="3 4">
    <name type="scientific">Monoraphidium neglectum</name>
    <dbReference type="NCBI Taxonomy" id="145388"/>
    <lineage>
        <taxon>Eukaryota</taxon>
        <taxon>Viridiplantae</taxon>
        <taxon>Chlorophyta</taxon>
        <taxon>core chlorophytes</taxon>
        <taxon>Chlorophyceae</taxon>
        <taxon>CS clade</taxon>
        <taxon>Sphaeropleales</taxon>
        <taxon>Selenastraceae</taxon>
        <taxon>Monoraphidium</taxon>
    </lineage>
</organism>
<dbReference type="InterPro" id="IPR036116">
    <property type="entry name" value="FN3_sf"/>
</dbReference>
<dbReference type="InterPro" id="IPR003961">
    <property type="entry name" value="FN3_dom"/>
</dbReference>
<dbReference type="AlphaFoldDB" id="A0A0D2JZW7"/>
<feature type="compositionally biased region" description="Low complexity" evidence="1">
    <location>
        <begin position="662"/>
        <end position="672"/>
    </location>
</feature>